<dbReference type="GO" id="GO:0016746">
    <property type="term" value="F:acyltransferase activity"/>
    <property type="evidence" value="ECO:0007669"/>
    <property type="project" value="UniProtKB-KW"/>
</dbReference>
<dbReference type="AlphaFoldDB" id="A0A4P6D767"/>
<dbReference type="InterPro" id="IPR049941">
    <property type="entry name" value="LPLAT_7/PORCN-like"/>
</dbReference>
<dbReference type="GO" id="GO:0030258">
    <property type="term" value="P:lipid modification"/>
    <property type="evidence" value="ECO:0007669"/>
    <property type="project" value="TreeGrafter"/>
</dbReference>
<name>A0A4P6D767_RHOPR</name>
<feature type="transmembrane region" description="Helical" evidence="7">
    <location>
        <begin position="266"/>
        <end position="283"/>
    </location>
</feature>
<evidence type="ECO:0000256" key="4">
    <source>
        <dbReference type="ARBA" id="ARBA00022989"/>
    </source>
</evidence>
<dbReference type="GO" id="GO:0016020">
    <property type="term" value="C:membrane"/>
    <property type="evidence" value="ECO:0007669"/>
    <property type="project" value="UniProtKB-SubCell"/>
</dbReference>
<accession>A0A4P6D767</accession>
<protein>
    <submittedName>
        <fullName evidence="8">Putative membrane protein</fullName>
    </submittedName>
</protein>
<keyword evidence="5 7" id="KW-0472">Membrane</keyword>
<evidence type="ECO:0000256" key="2">
    <source>
        <dbReference type="ARBA" id="ARBA00022679"/>
    </source>
</evidence>
<dbReference type="Pfam" id="PF03062">
    <property type="entry name" value="MBOAT"/>
    <property type="match status" value="1"/>
</dbReference>
<keyword evidence="2" id="KW-0808">Transferase</keyword>
<keyword evidence="3 7" id="KW-0812">Transmembrane</keyword>
<feature type="transmembrane region" description="Helical" evidence="7">
    <location>
        <begin position="445"/>
        <end position="465"/>
    </location>
</feature>
<dbReference type="PANTHER" id="PTHR13906:SF4">
    <property type="entry name" value="LYSOPHOSPHOLIPID ACYLTRANSFERASE 6"/>
    <property type="match status" value="1"/>
</dbReference>
<keyword evidence="4 7" id="KW-1133">Transmembrane helix</keyword>
<comment type="subcellular location">
    <subcellularLocation>
        <location evidence="1">Membrane</location>
        <topology evidence="1">Multi-pass membrane protein</topology>
    </subcellularLocation>
</comment>
<feature type="transmembrane region" description="Helical" evidence="7">
    <location>
        <begin position="71"/>
        <end position="95"/>
    </location>
</feature>
<feature type="transmembrane region" description="Helical" evidence="7">
    <location>
        <begin position="367"/>
        <end position="388"/>
    </location>
</feature>
<evidence type="ECO:0000313" key="8">
    <source>
        <dbReference type="EMBL" id="MOY45288.1"/>
    </source>
</evidence>
<dbReference type="PANTHER" id="PTHR13906">
    <property type="entry name" value="PORCUPINE"/>
    <property type="match status" value="1"/>
</dbReference>
<dbReference type="InterPro" id="IPR004299">
    <property type="entry name" value="MBOAT_fam"/>
</dbReference>
<evidence type="ECO:0000256" key="3">
    <source>
        <dbReference type="ARBA" id="ARBA00022692"/>
    </source>
</evidence>
<feature type="transmembrane region" description="Helical" evidence="7">
    <location>
        <begin position="409"/>
        <end position="433"/>
    </location>
</feature>
<keyword evidence="6" id="KW-0012">Acyltransferase</keyword>
<reference evidence="8" key="1">
    <citation type="submission" date="2019-04" db="EMBL/GenBank/DDBJ databases">
        <title>Analysis of the testis transcriptome of the Chagas disease vector Rhodnius prolixus.</title>
        <authorList>
            <person name="Cesar J."/>
            <person name="Ribeiro J.M."/>
            <person name="Pereira M.H."/>
            <person name="Araujo R.N."/>
            <person name="Gontijo N.F."/>
            <person name="Pessoa G."/>
            <person name="Sant'Anna M.V."/>
            <person name="Sorgine M.H."/>
            <person name="Majerowicz D."/>
            <person name="Carvalho A.B."/>
            <person name="Braz G."/>
            <person name="Mesquita R."/>
            <person name="Lagerblad P.O."/>
            <person name="Koerich L.B."/>
        </authorList>
    </citation>
    <scope>NUCLEOTIDE SEQUENCE</scope>
</reference>
<proteinExistence type="predicted"/>
<evidence type="ECO:0000256" key="5">
    <source>
        <dbReference type="ARBA" id="ARBA00023136"/>
    </source>
</evidence>
<organism evidence="8">
    <name type="scientific">Rhodnius prolixus</name>
    <name type="common">Triatomid bug</name>
    <dbReference type="NCBI Taxonomy" id="13249"/>
    <lineage>
        <taxon>Eukaryota</taxon>
        <taxon>Metazoa</taxon>
        <taxon>Ecdysozoa</taxon>
        <taxon>Arthropoda</taxon>
        <taxon>Hexapoda</taxon>
        <taxon>Insecta</taxon>
        <taxon>Pterygota</taxon>
        <taxon>Neoptera</taxon>
        <taxon>Paraneoptera</taxon>
        <taxon>Hemiptera</taxon>
        <taxon>Heteroptera</taxon>
        <taxon>Panheteroptera</taxon>
        <taxon>Cimicomorpha</taxon>
        <taxon>Reduviidae</taxon>
        <taxon>Triatominae</taxon>
        <taxon>Rhodnius</taxon>
    </lineage>
</organism>
<sequence length="467" mass="53231">MDWLNLEVFLNPGSTLMEGIADKLGLPVDHLNFVASELVALALAPVFRTFLHPSVTKPATRQKVALVVGIYLGYFAFGIQALHLAGLPTLCYLIIITQNAATVQRKVMVVSLAYLSLIHLHRLLYEAGNYALDVTGPLMVMTQKATSLAFCIHDGFKKENDLTRSQKYYAVRKIPSILEYFSYMLQFHTLMVGPLVFYRDYDDFIKGSNLRKDYNKVIGRKHAAEDPTSYNAAFQKIITSILCACVFTFIVFPIERAKSEEFMERNISYQMLYLIAATSVVRFKYYHAWVLADAICNLSGLGFNGYTENGTPKWDLVSNVDILGFEFSSNLRNAINSWNKGTNAWLRMVAYERVKSNGVLYTFALSALWHGFYPGYYLTFATGALFTVAARSIRSNLRPHFQSSRPKKIFYDILTVAGTRLVMGYLTFSFVLLEFWPSVRIYWNMYFWLHLMALASIYLLPRFLATI</sequence>
<evidence type="ECO:0000256" key="6">
    <source>
        <dbReference type="ARBA" id="ARBA00023315"/>
    </source>
</evidence>
<dbReference type="VEuPathDB" id="VectorBase:RPRC005049"/>
<evidence type="ECO:0000256" key="1">
    <source>
        <dbReference type="ARBA" id="ARBA00004141"/>
    </source>
</evidence>
<evidence type="ECO:0000256" key="7">
    <source>
        <dbReference type="SAM" id="Phobius"/>
    </source>
</evidence>
<feature type="transmembrane region" description="Helical" evidence="7">
    <location>
        <begin position="177"/>
        <end position="198"/>
    </location>
</feature>
<dbReference type="EMBL" id="GHKJ01000258">
    <property type="protein sequence ID" value="MOY45288.1"/>
    <property type="molecule type" value="Transcribed_RNA"/>
</dbReference>
<feature type="transmembrane region" description="Helical" evidence="7">
    <location>
        <begin position="237"/>
        <end position="254"/>
    </location>
</feature>